<evidence type="ECO:0000313" key="3">
    <source>
        <dbReference type="Proteomes" id="UP000799428"/>
    </source>
</evidence>
<keyword evidence="3" id="KW-1185">Reference proteome</keyword>
<accession>A0A6G1KL00</accession>
<dbReference type="OrthoDB" id="6021263at2759"/>
<dbReference type="AlphaFoldDB" id="A0A6G1KL00"/>
<sequence>MSTSTPITRLCTKAPRTSLLPFVQLRHESTSRRHKKLMHLPEAPSYTPTRSAPTLVFNPPSSAPSAYHTPLKFLPPNDRRRKLNTEALKYASATSHRQQTSALAAPGTPLHIASHLPPKPSSMLPPPVRKPYEKKYTLGEVEIAEIRRLRLSDPDKWTRVKLAEKFGCTQFFVGMLVRVPEKHQRVETSHQKARDMWGERRRGAREDRIRRRAMWGRDE</sequence>
<dbReference type="EMBL" id="MU005765">
    <property type="protein sequence ID" value="KAF2713037.1"/>
    <property type="molecule type" value="Genomic_DNA"/>
</dbReference>
<dbReference type="GO" id="GO:0005762">
    <property type="term" value="C:mitochondrial large ribosomal subunit"/>
    <property type="evidence" value="ECO:0007669"/>
    <property type="project" value="TreeGrafter"/>
</dbReference>
<reference evidence="2" key="1">
    <citation type="journal article" date="2020" name="Stud. Mycol.">
        <title>101 Dothideomycetes genomes: a test case for predicting lifestyles and emergence of pathogens.</title>
        <authorList>
            <person name="Haridas S."/>
            <person name="Albert R."/>
            <person name="Binder M."/>
            <person name="Bloem J."/>
            <person name="Labutti K."/>
            <person name="Salamov A."/>
            <person name="Andreopoulos B."/>
            <person name="Baker S."/>
            <person name="Barry K."/>
            <person name="Bills G."/>
            <person name="Bluhm B."/>
            <person name="Cannon C."/>
            <person name="Castanera R."/>
            <person name="Culley D."/>
            <person name="Daum C."/>
            <person name="Ezra D."/>
            <person name="Gonzalez J."/>
            <person name="Henrissat B."/>
            <person name="Kuo A."/>
            <person name="Liang C."/>
            <person name="Lipzen A."/>
            <person name="Lutzoni F."/>
            <person name="Magnuson J."/>
            <person name="Mondo S."/>
            <person name="Nolan M."/>
            <person name="Ohm R."/>
            <person name="Pangilinan J."/>
            <person name="Park H.-J."/>
            <person name="Ramirez L."/>
            <person name="Alfaro M."/>
            <person name="Sun H."/>
            <person name="Tritt A."/>
            <person name="Yoshinaga Y."/>
            <person name="Zwiers L.-H."/>
            <person name="Turgeon B."/>
            <person name="Goodwin S."/>
            <person name="Spatafora J."/>
            <person name="Crous P."/>
            <person name="Grigoriev I."/>
        </authorList>
    </citation>
    <scope>NUCLEOTIDE SEQUENCE</scope>
    <source>
        <strain evidence="2">CBS 279.74</strain>
    </source>
</reference>
<dbReference type="PANTHER" id="PTHR28266">
    <property type="entry name" value="54S RIBOSOMAL PROTEIN L20, MITOCHONDRIAL"/>
    <property type="match status" value="1"/>
</dbReference>
<dbReference type="InterPro" id="IPR024388">
    <property type="entry name" value="Ribosomal_mL58"/>
</dbReference>
<evidence type="ECO:0000256" key="1">
    <source>
        <dbReference type="SAM" id="MobiDB-lite"/>
    </source>
</evidence>
<name>A0A6G1KL00_9PLEO</name>
<dbReference type="Pfam" id="PF12824">
    <property type="entry name" value="MRP-L20"/>
    <property type="match status" value="1"/>
</dbReference>
<evidence type="ECO:0008006" key="4">
    <source>
        <dbReference type="Google" id="ProtNLM"/>
    </source>
</evidence>
<dbReference type="Proteomes" id="UP000799428">
    <property type="component" value="Unassembled WGS sequence"/>
</dbReference>
<protein>
    <recommendedName>
        <fullName evidence="4">60S ribosomal protein L20</fullName>
    </recommendedName>
</protein>
<gene>
    <name evidence="2" type="ORF">K504DRAFT_369956</name>
</gene>
<organism evidence="2 3">
    <name type="scientific">Pleomassaria siparia CBS 279.74</name>
    <dbReference type="NCBI Taxonomy" id="1314801"/>
    <lineage>
        <taxon>Eukaryota</taxon>
        <taxon>Fungi</taxon>
        <taxon>Dikarya</taxon>
        <taxon>Ascomycota</taxon>
        <taxon>Pezizomycotina</taxon>
        <taxon>Dothideomycetes</taxon>
        <taxon>Pleosporomycetidae</taxon>
        <taxon>Pleosporales</taxon>
        <taxon>Pleomassariaceae</taxon>
        <taxon>Pleomassaria</taxon>
    </lineage>
</organism>
<dbReference type="GO" id="GO:0003735">
    <property type="term" value="F:structural constituent of ribosome"/>
    <property type="evidence" value="ECO:0007669"/>
    <property type="project" value="TreeGrafter"/>
</dbReference>
<feature type="region of interest" description="Disordered" evidence="1">
    <location>
        <begin position="187"/>
        <end position="219"/>
    </location>
</feature>
<evidence type="ECO:0000313" key="2">
    <source>
        <dbReference type="EMBL" id="KAF2713037.1"/>
    </source>
</evidence>
<proteinExistence type="predicted"/>
<dbReference type="PANTHER" id="PTHR28266:SF1">
    <property type="entry name" value="LARGE RIBOSOMAL SUBUNIT PROTEIN ML58"/>
    <property type="match status" value="1"/>
</dbReference>